<protein>
    <submittedName>
        <fullName evidence="2">Uncharacterized protein</fullName>
    </submittedName>
</protein>
<dbReference type="STRING" id="407022.SAMN05661044_04558"/>
<organism evidence="2 3">
    <name type="scientific">Olivibacter domesticus</name>
    <name type="common">Pseudosphingobacterium domesticum</name>
    <dbReference type="NCBI Taxonomy" id="407022"/>
    <lineage>
        <taxon>Bacteria</taxon>
        <taxon>Pseudomonadati</taxon>
        <taxon>Bacteroidota</taxon>
        <taxon>Sphingobacteriia</taxon>
        <taxon>Sphingobacteriales</taxon>
        <taxon>Sphingobacteriaceae</taxon>
        <taxon>Olivibacter</taxon>
    </lineage>
</organism>
<dbReference type="OrthoDB" id="679091at2"/>
<gene>
    <name evidence="2" type="ORF">SAMN05661044_04558</name>
</gene>
<keyword evidence="1" id="KW-0472">Membrane</keyword>
<evidence type="ECO:0000313" key="2">
    <source>
        <dbReference type="EMBL" id="SEM22313.1"/>
    </source>
</evidence>
<evidence type="ECO:0000256" key="1">
    <source>
        <dbReference type="SAM" id="Phobius"/>
    </source>
</evidence>
<keyword evidence="1" id="KW-0812">Transmembrane</keyword>
<sequence length="75" mass="7605">MKSEITERIKSPTPKFFKKIRTIGLTLGAIGGALLTAPITLPATVISIAGYLATAGLVASAISSTAVDDSNSSAK</sequence>
<proteinExistence type="predicted"/>
<dbReference type="RefSeq" id="WP_093329953.1">
    <property type="nucleotide sequence ID" value="NZ_FOAF01000009.1"/>
</dbReference>
<dbReference type="AlphaFoldDB" id="A0A1H7WLC6"/>
<keyword evidence="1" id="KW-1133">Transmembrane helix</keyword>
<feature type="transmembrane region" description="Helical" evidence="1">
    <location>
        <begin position="20"/>
        <end position="39"/>
    </location>
</feature>
<dbReference type="EMBL" id="FOAF01000009">
    <property type="protein sequence ID" value="SEM22313.1"/>
    <property type="molecule type" value="Genomic_DNA"/>
</dbReference>
<feature type="transmembrane region" description="Helical" evidence="1">
    <location>
        <begin position="45"/>
        <end position="67"/>
    </location>
</feature>
<name>A0A1H7WLC6_OLID1</name>
<reference evidence="3" key="1">
    <citation type="submission" date="2016-10" db="EMBL/GenBank/DDBJ databases">
        <authorList>
            <person name="Varghese N."/>
            <person name="Submissions S."/>
        </authorList>
    </citation>
    <scope>NUCLEOTIDE SEQUENCE [LARGE SCALE GENOMIC DNA]</scope>
    <source>
        <strain evidence="3">DSM 18733</strain>
    </source>
</reference>
<evidence type="ECO:0000313" key="3">
    <source>
        <dbReference type="Proteomes" id="UP000199421"/>
    </source>
</evidence>
<accession>A0A1H7WLC6</accession>
<dbReference type="Proteomes" id="UP000199421">
    <property type="component" value="Unassembled WGS sequence"/>
</dbReference>
<keyword evidence="3" id="KW-1185">Reference proteome</keyword>